<protein>
    <submittedName>
        <fullName evidence="1">Uncharacterized protein</fullName>
    </submittedName>
</protein>
<evidence type="ECO:0000313" key="2">
    <source>
        <dbReference type="Proteomes" id="UP000185874"/>
    </source>
</evidence>
<gene>
    <name evidence="1" type="ORF">A3K55_02560</name>
</gene>
<organism evidence="1 2">
    <name type="scientific">Candidatus Shapirobacteria bacterium RBG_13_44_7</name>
    <dbReference type="NCBI Taxonomy" id="1802149"/>
    <lineage>
        <taxon>Bacteria</taxon>
        <taxon>Candidatus Shapironibacteriota</taxon>
    </lineage>
</organism>
<dbReference type="Proteomes" id="UP000185874">
    <property type="component" value="Unassembled WGS sequence"/>
</dbReference>
<reference evidence="1 2" key="1">
    <citation type="journal article" date="2016" name="Nat. Commun.">
        <title>Thousands of microbial genomes shed light on interconnected biogeochemical processes in an aquifer system.</title>
        <authorList>
            <person name="Anantharaman K."/>
            <person name="Brown C.T."/>
            <person name="Hug L.A."/>
            <person name="Sharon I."/>
            <person name="Castelle C.J."/>
            <person name="Probst A.J."/>
            <person name="Thomas B.C."/>
            <person name="Singh A."/>
            <person name="Wilkins M.J."/>
            <person name="Karaoz U."/>
            <person name="Brodie E.L."/>
            <person name="Williams K.H."/>
            <person name="Hubbard S.S."/>
            <person name="Banfield J.F."/>
        </authorList>
    </citation>
    <scope>NUCLEOTIDE SEQUENCE [LARGE SCALE GENOMIC DNA]</scope>
</reference>
<dbReference type="EMBL" id="MGDJ01000006">
    <property type="protein sequence ID" value="OGL54088.1"/>
    <property type="molecule type" value="Genomic_DNA"/>
</dbReference>
<sequence>MKRPSYYLKKIGHRGQISIWLVDGTLIRKNLDQEFTNFGQYYHFKRIPKNEFWIDHEASPDERRFFIDHLLVEWRLMKNGATYPIALDTANITERSERSRSHDLTKVENRQGIADPAKVHLKKLKTTKKGLSIWLVDGRLVRSVFDINFTEGGHDLVYPYVPKKEIWIDNDISPDERPFVLLHELFERSLMAKKYSYNPAHRHSSRLEWSCRRHPEKLQIKLSSLGA</sequence>
<name>A0A1F7SLI3_9BACT</name>
<evidence type="ECO:0000313" key="1">
    <source>
        <dbReference type="EMBL" id="OGL54088.1"/>
    </source>
</evidence>
<dbReference type="AlphaFoldDB" id="A0A1F7SLI3"/>
<accession>A0A1F7SLI3</accession>
<comment type="caution">
    <text evidence="1">The sequence shown here is derived from an EMBL/GenBank/DDBJ whole genome shotgun (WGS) entry which is preliminary data.</text>
</comment>
<proteinExistence type="predicted"/>